<evidence type="ECO:0000313" key="1">
    <source>
        <dbReference type="EMBL" id="MFC6152616.1"/>
    </source>
</evidence>
<organism evidence="1 2">
    <name type="scientific">Nocardioides yefusunii</name>
    <dbReference type="NCBI Taxonomy" id="2500546"/>
    <lineage>
        <taxon>Bacteria</taxon>
        <taxon>Bacillati</taxon>
        <taxon>Actinomycetota</taxon>
        <taxon>Actinomycetes</taxon>
        <taxon>Propionibacteriales</taxon>
        <taxon>Nocardioidaceae</taxon>
        <taxon>Nocardioides</taxon>
    </lineage>
</organism>
<dbReference type="InterPro" id="IPR014867">
    <property type="entry name" value="Spore_coat_CotH_CotH2/3/7"/>
</dbReference>
<keyword evidence="1" id="KW-0808">Transferase</keyword>
<keyword evidence="1" id="KW-0418">Kinase</keyword>
<dbReference type="RefSeq" id="WP_128219722.1">
    <property type="nucleotide sequence ID" value="NZ_CP034929.1"/>
</dbReference>
<gene>
    <name evidence="1" type="ORF">ACFPWU_02920</name>
</gene>
<name>A0ABW1QT24_9ACTN</name>
<dbReference type="Pfam" id="PF08757">
    <property type="entry name" value="CotH"/>
    <property type="match status" value="1"/>
</dbReference>
<accession>A0ABW1QT24</accession>
<reference evidence="2" key="1">
    <citation type="journal article" date="2019" name="Int. J. Syst. Evol. Microbiol.">
        <title>The Global Catalogue of Microorganisms (GCM) 10K type strain sequencing project: providing services to taxonomists for standard genome sequencing and annotation.</title>
        <authorList>
            <consortium name="The Broad Institute Genomics Platform"/>
            <consortium name="The Broad Institute Genome Sequencing Center for Infectious Disease"/>
            <person name="Wu L."/>
            <person name="Ma J."/>
        </authorList>
    </citation>
    <scope>NUCLEOTIDE SEQUENCE [LARGE SCALE GENOMIC DNA]</scope>
    <source>
        <strain evidence="2">DFY28</strain>
    </source>
</reference>
<comment type="caution">
    <text evidence="1">The sequence shown here is derived from an EMBL/GenBank/DDBJ whole genome shotgun (WGS) entry which is preliminary data.</text>
</comment>
<dbReference type="EMBL" id="JBHSQI010000002">
    <property type="protein sequence ID" value="MFC6152616.1"/>
    <property type="molecule type" value="Genomic_DNA"/>
</dbReference>
<proteinExistence type="predicted"/>
<keyword evidence="2" id="KW-1185">Reference proteome</keyword>
<protein>
    <submittedName>
        <fullName evidence="1">CotH kinase family protein</fullName>
    </submittedName>
</protein>
<sequence>MTPLSTRATPPVPRRASVAAVALALLAPLVWSAMPSAGAASSSAAEPVRASARTLKVSTTSPVPGDTVKFSGKAAKPGKRIVRLQVKRNGVWATTAKTRTKKSGAYTFRRAVRTDARFRVLAPAVTKRVKRADGSRRTKKVAAKWVSSQVVVRPRLITTTLALTGGTSMTVGSQHEWMAKVTPAVKNRRLSVQLHRNGKWQETAHLRTGATGAVRLPDLGLAVGEHRVRVIAAATARTASATAERRFTVRAATPQPDPDAELDPTVRDTAQGLHLRGSVPVVRVTSPEPILTKTTYVRSQVTIDADNTQAADGTALPSHDLSARLRVRGNSTSWVTMKLPYKVKLDERTSLLGMPASKDYVLLANFYDRSLLRNTAAFEAARRIGMPWSPRMVDVDLYVNGTYKGVYQLGEGIEVEPGRVDLGADDLPETPDDGGFLIEADHWDDTDPRFTTAKGIQFYLKEFGSESDEYREALAAQMQEFEDVLYSDDFLDEETGYRRLVDLRSFADWYLAHELTKSTEANFGTSVWMQRAVGGKLSMGPPWDFDQSAGVRNSFGIDDPEGWFVHRGPLKPGVARALGMVTDGPHWIQRMLHDPEFRALVQQRWVEVSPGLTAMVSDLARHADRLEDSAVRNFAPIPSGAGMFLGKSLLDENDMVLHHTTWRGHADSVVSWYRNRIAWLDKAIPTLGSDKLP</sequence>
<evidence type="ECO:0000313" key="2">
    <source>
        <dbReference type="Proteomes" id="UP001596098"/>
    </source>
</evidence>
<dbReference type="Proteomes" id="UP001596098">
    <property type="component" value="Unassembled WGS sequence"/>
</dbReference>
<dbReference type="GO" id="GO:0016301">
    <property type="term" value="F:kinase activity"/>
    <property type="evidence" value="ECO:0007669"/>
    <property type="project" value="UniProtKB-KW"/>
</dbReference>